<keyword evidence="2" id="KW-0129">CBS domain</keyword>
<dbReference type="eggNOG" id="arCOG00606">
    <property type="taxonomic scope" value="Archaea"/>
</dbReference>
<dbReference type="SMART" id="SM00116">
    <property type="entry name" value="CBS"/>
    <property type="match status" value="2"/>
</dbReference>
<feature type="domain" description="CBS" evidence="3">
    <location>
        <begin position="14"/>
        <end position="71"/>
    </location>
</feature>
<dbReference type="STRING" id="666510.ASAC_0964"/>
<evidence type="ECO:0000313" key="5">
    <source>
        <dbReference type="Proteomes" id="UP000000346"/>
    </source>
</evidence>
<dbReference type="Pfam" id="PF00571">
    <property type="entry name" value="CBS"/>
    <property type="match status" value="2"/>
</dbReference>
<dbReference type="InterPro" id="IPR000644">
    <property type="entry name" value="CBS_dom"/>
</dbReference>
<dbReference type="EMBL" id="CP001742">
    <property type="protein sequence ID" value="ADL19369.1"/>
    <property type="molecule type" value="Genomic_DNA"/>
</dbReference>
<dbReference type="PANTHER" id="PTHR48108">
    <property type="entry name" value="CBS DOMAIN-CONTAINING PROTEIN CBSX2, CHLOROPLASTIC"/>
    <property type="match status" value="1"/>
</dbReference>
<dbReference type="PANTHER" id="PTHR48108:SF26">
    <property type="entry name" value="CBS DOMAIN-CONTAINING PROTEIN DDB_G0289609"/>
    <property type="match status" value="1"/>
</dbReference>
<reference evidence="4 5" key="1">
    <citation type="journal article" date="2010" name="Appl. Environ. Microbiol.">
        <title>The genome sequence of the crenarchaeon Acidilobus saccharovorans supports a new order, Acidilobales, and suggests an important ecological role in terrestrial acidic hot springs.</title>
        <authorList>
            <person name="Mardanov A.V."/>
            <person name="Svetlitchnyi V.A."/>
            <person name="Beletsky A.V."/>
            <person name="Prokofeva M.I."/>
            <person name="Bonch-Osmolovskaya E.A."/>
            <person name="Ravin N.V."/>
            <person name="Skryabin K.G."/>
        </authorList>
    </citation>
    <scope>NUCLEOTIDE SEQUENCE [LARGE SCALE GENOMIC DNA]</scope>
    <source>
        <strain evidence="5">DSM 16705 / JCM 18335 / VKM B-2471 / 345-15</strain>
    </source>
</reference>
<evidence type="ECO:0000259" key="3">
    <source>
        <dbReference type="PROSITE" id="PS51371"/>
    </source>
</evidence>
<evidence type="ECO:0000313" key="4">
    <source>
        <dbReference type="EMBL" id="ADL19369.1"/>
    </source>
</evidence>
<gene>
    <name evidence="4" type="ordered locus">ASAC_0964</name>
</gene>
<dbReference type="InParanoid" id="D9Q231"/>
<dbReference type="KEGG" id="asc:ASAC_0964"/>
<dbReference type="InterPro" id="IPR051462">
    <property type="entry name" value="CBS_domain-containing"/>
</dbReference>
<dbReference type="Gene3D" id="3.10.580.10">
    <property type="entry name" value="CBS-domain"/>
    <property type="match status" value="1"/>
</dbReference>
<dbReference type="CDD" id="cd09836">
    <property type="entry name" value="CBS_pair_arch"/>
    <property type="match status" value="1"/>
</dbReference>
<protein>
    <submittedName>
        <fullName evidence="4">Signaling protein with a cAMP-binding, CBS domains and predicted nucleotidyltransferase domain</fullName>
    </submittedName>
</protein>
<keyword evidence="1" id="KW-0677">Repeat</keyword>
<evidence type="ECO:0000256" key="2">
    <source>
        <dbReference type="PROSITE-ProRule" id="PRU00703"/>
    </source>
</evidence>
<dbReference type="PROSITE" id="PS51371">
    <property type="entry name" value="CBS"/>
    <property type="match status" value="2"/>
</dbReference>
<name>D9Q231_ACIS3</name>
<feature type="domain" description="CBS" evidence="3">
    <location>
        <begin position="79"/>
        <end position="136"/>
    </location>
</feature>
<accession>D9Q231</accession>
<dbReference type="Proteomes" id="UP000000346">
    <property type="component" value="Chromosome"/>
</dbReference>
<dbReference type="InterPro" id="IPR046342">
    <property type="entry name" value="CBS_dom_sf"/>
</dbReference>
<dbReference type="AlphaFoldDB" id="D9Q231"/>
<dbReference type="GO" id="GO:0016740">
    <property type="term" value="F:transferase activity"/>
    <property type="evidence" value="ECO:0007669"/>
    <property type="project" value="UniProtKB-KW"/>
</dbReference>
<dbReference type="SUPFAM" id="SSF54631">
    <property type="entry name" value="CBS-domain pair"/>
    <property type="match status" value="1"/>
</dbReference>
<evidence type="ECO:0000256" key="1">
    <source>
        <dbReference type="ARBA" id="ARBA00022737"/>
    </source>
</evidence>
<organism evidence="4 5">
    <name type="scientific">Acidilobus saccharovorans (strain DSM 16705 / JCM 18335 / VKM B-2471 / 345-15)</name>
    <dbReference type="NCBI Taxonomy" id="666510"/>
    <lineage>
        <taxon>Archaea</taxon>
        <taxon>Thermoproteota</taxon>
        <taxon>Thermoprotei</taxon>
        <taxon>Acidilobales</taxon>
        <taxon>Acidilobaceae</taxon>
        <taxon>Acidilobus</taxon>
    </lineage>
</organism>
<proteinExistence type="predicted"/>
<keyword evidence="4" id="KW-0808">Transferase</keyword>
<keyword evidence="5" id="KW-1185">Reference proteome</keyword>
<sequence>MDAMATEPLVRDIMHTPPVKVTPITPVNEAAQIMMDKGVGSLIIVDDSDNLIGIVTKTDIVREVVAKGLSRNVPVGNIMTKNPYFVLEDYTVKEAAELMGTHNIGHLPVLSRNNMKPVGMISKRDIIRLAPHYITLVYVLQSQVEKR</sequence>
<dbReference type="HOGENOM" id="CLU_040681_12_1_2"/>